<dbReference type="Gramene" id="HORVU.MOREX.r3.2HG0209410.1">
    <property type="protein sequence ID" value="HORVU.MOREX.r3.2HG0209410.1"/>
    <property type="gene ID" value="HORVU.MOREX.r3.2HG0209410"/>
</dbReference>
<accession>A0A8I6WUS4</accession>
<dbReference type="Gene3D" id="3.40.50.410">
    <property type="entry name" value="von Willebrand factor, type A domain"/>
    <property type="match status" value="1"/>
</dbReference>
<dbReference type="SMR" id="A0A8I6WUS4"/>
<feature type="region of interest" description="Disordered" evidence="1">
    <location>
        <begin position="881"/>
        <end position="918"/>
    </location>
</feature>
<dbReference type="SMART" id="SM00327">
    <property type="entry name" value="VWA"/>
    <property type="match status" value="1"/>
</dbReference>
<evidence type="ECO:0000256" key="1">
    <source>
        <dbReference type="SAM" id="MobiDB-lite"/>
    </source>
</evidence>
<dbReference type="PROSITE" id="PS50234">
    <property type="entry name" value="VWFA"/>
    <property type="match status" value="1"/>
</dbReference>
<dbReference type="InterPro" id="IPR036465">
    <property type="entry name" value="vWFA_dom_sf"/>
</dbReference>
<dbReference type="AlphaFoldDB" id="A0A8I6WUS4"/>
<dbReference type="SUPFAM" id="SSF53300">
    <property type="entry name" value="vWA-like"/>
    <property type="match status" value="1"/>
</dbReference>
<feature type="compositionally biased region" description="Polar residues" evidence="1">
    <location>
        <begin position="897"/>
        <end position="907"/>
    </location>
</feature>
<evidence type="ECO:0000313" key="3">
    <source>
        <dbReference type="EnsemblPlants" id="HORVU.MOREX.r3.2HG0209410.1"/>
    </source>
</evidence>
<proteinExistence type="predicted"/>
<dbReference type="Gramene" id="HORVU.MOREX.r2.2HG0174170.1">
    <property type="protein sequence ID" value="HORVU.MOREX.r2.2HG0174170.1"/>
    <property type="gene ID" value="HORVU.MOREX.r2.2HG0174170"/>
</dbReference>
<reference evidence="3" key="3">
    <citation type="submission" date="2022-01" db="UniProtKB">
        <authorList>
            <consortium name="EnsemblPlants"/>
        </authorList>
    </citation>
    <scope>IDENTIFICATION</scope>
    <source>
        <strain evidence="3">subsp. vulgare</strain>
    </source>
</reference>
<reference evidence="3" key="2">
    <citation type="submission" date="2020-10" db="EMBL/GenBank/DDBJ databases">
        <authorList>
            <person name="Scholz U."/>
            <person name="Mascher M."/>
            <person name="Fiebig A."/>
        </authorList>
    </citation>
    <scope>NUCLEOTIDE SEQUENCE [LARGE SCALE GENOMIC DNA]</scope>
    <source>
        <strain evidence="3">cv. Morex</strain>
    </source>
</reference>
<reference evidence="4" key="1">
    <citation type="journal article" date="2012" name="Nature">
        <title>A physical, genetic and functional sequence assembly of the barley genome.</title>
        <authorList>
            <consortium name="The International Barley Genome Sequencing Consortium"/>
            <person name="Mayer K.F."/>
            <person name="Waugh R."/>
            <person name="Brown J.W."/>
            <person name="Schulman A."/>
            <person name="Langridge P."/>
            <person name="Platzer M."/>
            <person name="Fincher G.B."/>
            <person name="Muehlbauer G.J."/>
            <person name="Sato K."/>
            <person name="Close T.J."/>
            <person name="Wise R.P."/>
            <person name="Stein N."/>
        </authorList>
    </citation>
    <scope>NUCLEOTIDE SEQUENCE [LARGE SCALE GENOMIC DNA]</scope>
    <source>
        <strain evidence="4">cv. Morex</strain>
    </source>
</reference>
<protein>
    <recommendedName>
        <fullName evidence="2">VWFA domain-containing protein</fullName>
    </recommendedName>
</protein>
<dbReference type="InterPro" id="IPR002035">
    <property type="entry name" value="VWF_A"/>
</dbReference>
<dbReference type="EnsemblPlants" id="HORVU.MOREX.r3.2HG0209410.1">
    <property type="protein sequence ID" value="HORVU.MOREX.r3.2HG0209410.1"/>
    <property type="gene ID" value="HORVU.MOREX.r3.2HG0209410"/>
</dbReference>
<feature type="domain" description="VWFA" evidence="2">
    <location>
        <begin position="63"/>
        <end position="280"/>
    </location>
</feature>
<evidence type="ECO:0000259" key="2">
    <source>
        <dbReference type="PROSITE" id="PS50234"/>
    </source>
</evidence>
<evidence type="ECO:0000313" key="4">
    <source>
        <dbReference type="Proteomes" id="UP000011116"/>
    </source>
</evidence>
<dbReference type="PANTHER" id="PTHR10579:SF166">
    <property type="entry name" value="VWFA DOMAIN-CONTAINING PROTEIN"/>
    <property type="match status" value="1"/>
</dbReference>
<dbReference type="InterPro" id="IPR051266">
    <property type="entry name" value="CLCR"/>
</dbReference>
<dbReference type="PANTHER" id="PTHR10579">
    <property type="entry name" value="CALCIUM-ACTIVATED CHLORIDE CHANNEL REGULATOR"/>
    <property type="match status" value="1"/>
</dbReference>
<organism evidence="3 4">
    <name type="scientific">Hordeum vulgare subsp. vulgare</name>
    <name type="common">Domesticated barley</name>
    <dbReference type="NCBI Taxonomy" id="112509"/>
    <lineage>
        <taxon>Eukaryota</taxon>
        <taxon>Viridiplantae</taxon>
        <taxon>Streptophyta</taxon>
        <taxon>Embryophyta</taxon>
        <taxon>Tracheophyta</taxon>
        <taxon>Spermatophyta</taxon>
        <taxon>Magnoliopsida</taxon>
        <taxon>Liliopsida</taxon>
        <taxon>Poales</taxon>
        <taxon>Poaceae</taxon>
        <taxon>BOP clade</taxon>
        <taxon>Pooideae</taxon>
        <taxon>Triticodae</taxon>
        <taxon>Triticeae</taxon>
        <taxon>Hordeinae</taxon>
        <taxon>Hordeum</taxon>
    </lineage>
</organism>
<sequence>MSGPGQKPALQATATAAHKHQVEQVTVSTIPTVKEVAQAGTKDLEVLVRVQAPTKATERVPIDLVAVLEMSDSMNWLPDSNDVAKDGKQSRLDLLKVAVKFVVSKLRGSDRLATVAFNGVVVKQFTTELKEIPDDRRKAELDFVDNITADSSNCLFGPALEKAVEILDNRTNKSRPGFIMFFSDRGESEVNAKATWAPEKYRSKIIWYKVSKDTTNKTTSEVHGMLRKYPVHTFGFGKFHWPKAMHAISTLSGGTYSFLNEDHDKITQAFGFCLGGLQTVVAADIKINLTVQPDNPEVRITDIHSGGYENYFPQDGRSGIITIPVLYAGEVKEFIVHIKVAPSGGTKQLLLTANGKCATWGLDGRVDAQIQFHDLNIERPQPVGKNQQQQQDGKVIEQVLRFKVLKMLSDFLQAMKSKGVNMEKDKETPVNSLVGLWNRVKTENPSIVQRYDVSVQAMLANLRKGDGGAFLCAWQSSNGMQRVTTMGSPGKVVDEYMTPAIQKMGEEAQKLLVEILAPPPPSEGCACLEFDMLIEQQIAYWSTVKLNRGQLRTVQQPVEVELGHNNPRSCYCCATRIHDVTAWYDGEERSVTPQLLVGASGVRRTATKGTPAITTVAVELPTDGIRPAVEITGQVPAEKKGRNACYTRGLGGHTHHISANSDALLCDYCQKAGHPRDECALLYMPKPVMTMYGVCSRGLMFFETKRSPFVNDAKQAGMVRVKNGTLSAAQVVAQLHRLVPVDFHWDVLDLGEGNFRVDFPNKAELTRLIVFGEFKDPHSPCLLQFAEWTNTEVVPYSLQDVWVSFHGVPSKAYDDFFALWDVGSLIGKTKALGMPFSPQLNVLRSLVGVINVDAIPRSTRWFYDEQGFELRIVVEDGAHWPNGPNDANDNNSDHVNGESNNKQTAARSSGAVAGSQLA</sequence>
<keyword evidence="4" id="KW-1185">Reference proteome</keyword>
<dbReference type="Proteomes" id="UP000011116">
    <property type="component" value="Chromosome 2H"/>
</dbReference>
<name>A0A8I6WUS4_HORVV</name>
<dbReference type="Pfam" id="PF13519">
    <property type="entry name" value="VWA_2"/>
    <property type="match status" value="1"/>
</dbReference>